<reference evidence="1 2" key="1">
    <citation type="journal article" date="2019" name="Int. J. Syst. Evol. Microbiol.">
        <title>The Global Catalogue of Microorganisms (GCM) 10K type strain sequencing project: providing services to taxonomists for standard genome sequencing and annotation.</title>
        <authorList>
            <consortium name="The Broad Institute Genomics Platform"/>
            <consortium name="The Broad Institute Genome Sequencing Center for Infectious Disease"/>
            <person name="Wu L."/>
            <person name="Ma J."/>
        </authorList>
    </citation>
    <scope>NUCLEOTIDE SEQUENCE [LARGE SCALE GENOMIC DNA]</scope>
    <source>
        <strain evidence="1 2">CGMCC 1.12554</strain>
    </source>
</reference>
<name>A0ABD6APZ5_9EURY</name>
<evidence type="ECO:0000313" key="2">
    <source>
        <dbReference type="Proteomes" id="UP001596545"/>
    </source>
</evidence>
<accession>A0ABD6APZ5</accession>
<dbReference type="Proteomes" id="UP001596545">
    <property type="component" value="Unassembled WGS sequence"/>
</dbReference>
<dbReference type="AlphaFoldDB" id="A0ABD6APZ5"/>
<comment type="caution">
    <text evidence="1">The sequence shown here is derived from an EMBL/GenBank/DDBJ whole genome shotgun (WGS) entry which is preliminary data.</text>
</comment>
<gene>
    <name evidence="1" type="ORF">ACFQMF_14300</name>
</gene>
<dbReference type="RefSeq" id="WP_256409956.1">
    <property type="nucleotide sequence ID" value="NZ_JANHDN010000008.1"/>
</dbReference>
<proteinExistence type="predicted"/>
<keyword evidence="2" id="KW-1185">Reference proteome</keyword>
<organism evidence="1 2">
    <name type="scientific">Halorubrum rutilum</name>
    <dbReference type="NCBI Taxonomy" id="1364933"/>
    <lineage>
        <taxon>Archaea</taxon>
        <taxon>Methanobacteriati</taxon>
        <taxon>Methanobacteriota</taxon>
        <taxon>Stenosarchaea group</taxon>
        <taxon>Halobacteria</taxon>
        <taxon>Halobacteriales</taxon>
        <taxon>Haloferacaceae</taxon>
        <taxon>Halorubrum</taxon>
    </lineage>
</organism>
<evidence type="ECO:0008006" key="3">
    <source>
        <dbReference type="Google" id="ProtNLM"/>
    </source>
</evidence>
<dbReference type="EMBL" id="JBHTBL010000012">
    <property type="protein sequence ID" value="MFC7325743.1"/>
    <property type="molecule type" value="Genomic_DNA"/>
</dbReference>
<evidence type="ECO:0000313" key="1">
    <source>
        <dbReference type="EMBL" id="MFC7325743.1"/>
    </source>
</evidence>
<sequence length="69" mass="7631">MDCPVCGTAVVAFSELPDELRERLEADPGRQRQSVEHRREKHTACPDCALEIHGCGQPYAIPEDATPAR</sequence>
<protein>
    <recommendedName>
        <fullName evidence="3">Small CPxCG-related zinc finger protein</fullName>
    </recommendedName>
</protein>